<dbReference type="InterPro" id="IPR036291">
    <property type="entry name" value="NAD(P)-bd_dom_sf"/>
</dbReference>
<dbReference type="InterPro" id="IPR012302">
    <property type="entry name" value="Malic_NAD-bd"/>
</dbReference>
<dbReference type="EMBL" id="JBHRSK010000004">
    <property type="protein sequence ID" value="MFC2968261.1"/>
    <property type="molecule type" value="Genomic_DNA"/>
</dbReference>
<comment type="caution">
    <text evidence="6">The sequence shown here is derived from an EMBL/GenBank/DDBJ whole genome shotgun (WGS) entry which is preliminary data.</text>
</comment>
<gene>
    <name evidence="6" type="ORF">ACFOES_09160</name>
</gene>
<dbReference type="InterPro" id="IPR001891">
    <property type="entry name" value="Malic_OxRdtase"/>
</dbReference>
<dbReference type="Gene3D" id="3.40.50.10380">
    <property type="entry name" value="Malic enzyme, N-terminal domain"/>
    <property type="match status" value="1"/>
</dbReference>
<dbReference type="PRINTS" id="PR00072">
    <property type="entry name" value="MALOXRDTASE"/>
</dbReference>
<organism evidence="6 7">
    <name type="scientific">Acidimangrovimonas pyrenivorans</name>
    <dbReference type="NCBI Taxonomy" id="2030798"/>
    <lineage>
        <taxon>Bacteria</taxon>
        <taxon>Pseudomonadati</taxon>
        <taxon>Pseudomonadota</taxon>
        <taxon>Alphaproteobacteria</taxon>
        <taxon>Rhodobacterales</taxon>
        <taxon>Paracoccaceae</taxon>
        <taxon>Acidimangrovimonas</taxon>
    </lineage>
</organism>
<evidence type="ECO:0000313" key="6">
    <source>
        <dbReference type="EMBL" id="MFC2968261.1"/>
    </source>
</evidence>
<evidence type="ECO:0000256" key="2">
    <source>
        <dbReference type="ARBA" id="ARBA00023002"/>
    </source>
</evidence>
<evidence type="ECO:0000256" key="1">
    <source>
        <dbReference type="ARBA" id="ARBA00008785"/>
    </source>
</evidence>
<evidence type="ECO:0000259" key="5">
    <source>
        <dbReference type="SMART" id="SM01274"/>
    </source>
</evidence>
<feature type="domain" description="Malic enzyme NAD-binding" evidence="4">
    <location>
        <begin position="168"/>
        <end position="401"/>
    </location>
</feature>
<dbReference type="PANTHER" id="PTHR43237:SF4">
    <property type="entry name" value="NADP-DEPENDENT MALIC ENZYME"/>
    <property type="match status" value="1"/>
</dbReference>
<dbReference type="PANTHER" id="PTHR43237">
    <property type="entry name" value="NADP-DEPENDENT MALIC ENZYME"/>
    <property type="match status" value="1"/>
</dbReference>
<dbReference type="SUPFAM" id="SSF51735">
    <property type="entry name" value="NAD(P)-binding Rossmann-fold domains"/>
    <property type="match status" value="1"/>
</dbReference>
<dbReference type="Pfam" id="PF00390">
    <property type="entry name" value="malic"/>
    <property type="match status" value="1"/>
</dbReference>
<evidence type="ECO:0000313" key="7">
    <source>
        <dbReference type="Proteomes" id="UP001595443"/>
    </source>
</evidence>
<keyword evidence="3" id="KW-0479">Metal-binding</keyword>
<proteinExistence type="inferred from homology"/>
<dbReference type="Proteomes" id="UP001595443">
    <property type="component" value="Unassembled WGS sequence"/>
</dbReference>
<feature type="domain" description="Malic enzyme N-terminal" evidence="5">
    <location>
        <begin position="23"/>
        <end position="156"/>
    </location>
</feature>
<dbReference type="SMART" id="SM01274">
    <property type="entry name" value="malic"/>
    <property type="match status" value="1"/>
</dbReference>
<protein>
    <submittedName>
        <fullName evidence="6">NADP-dependent malic enzyme</fullName>
    </submittedName>
</protein>
<reference evidence="7" key="1">
    <citation type="journal article" date="2019" name="Int. J. Syst. Evol. Microbiol.">
        <title>The Global Catalogue of Microorganisms (GCM) 10K type strain sequencing project: providing services to taxonomists for standard genome sequencing and annotation.</title>
        <authorList>
            <consortium name="The Broad Institute Genomics Platform"/>
            <consortium name="The Broad Institute Genome Sequencing Center for Infectious Disease"/>
            <person name="Wu L."/>
            <person name="Ma J."/>
        </authorList>
    </citation>
    <scope>NUCLEOTIDE SEQUENCE [LARGE SCALE GENOMIC DNA]</scope>
    <source>
        <strain evidence="7">KCTC 62192</strain>
    </source>
</reference>
<evidence type="ECO:0000256" key="3">
    <source>
        <dbReference type="RuleBase" id="RU003427"/>
    </source>
</evidence>
<evidence type="ECO:0000259" key="4">
    <source>
        <dbReference type="SMART" id="SM00919"/>
    </source>
</evidence>
<accession>A0ABV7AH58</accession>
<comment type="similarity">
    <text evidence="1 3">Belongs to the malic enzymes family.</text>
</comment>
<dbReference type="RefSeq" id="WP_377832930.1">
    <property type="nucleotide sequence ID" value="NZ_JBHRSK010000004.1"/>
</dbReference>
<keyword evidence="2" id="KW-0560">Oxidoreductase</keyword>
<dbReference type="Pfam" id="PF03949">
    <property type="entry name" value="Malic_M"/>
    <property type="match status" value="1"/>
</dbReference>
<dbReference type="InterPro" id="IPR012301">
    <property type="entry name" value="Malic_N_dom"/>
</dbReference>
<sequence length="462" mass="47905">MSQSETRSSEIAAQALDAHRRWHGKMQTLPKCPVRGIEDFALWYTPGVAAAARAVAEDPAQSFALTDRGDRVAIVSDGSRVLGLGDIGPEAALPVMEGKALLFKYLGGVDATALCIDRHGIDEIVDFVQAIGPSFGGVNLEDIATPKCFRVLERLQAALPIPVWHDDQQGTAAAALAGLLGALEIVGKAMAESRITLIGAGAANVSVYRLLKAAGADPAKMRVCDSAGLLHQDRVDISADRERLREKWTICRETNPDRHRGGIVEALAGADVCIAFSAPGPGLIPPEAIAGMTRDAIVFACANPTPEIWPEAARQAGARIVATGRSDFANQVNNALVFPGLFRGVLDIRARRISDRAALAAARALVGRARALGLGEQSLLPPLDDIAAAAAVAGAAAAALAAEGEAGIDRKAEWVREATTARILAARAATALIAGPDGLADGLAGGLSDGRHNAPAASGQAR</sequence>
<dbReference type="Gene3D" id="3.40.50.720">
    <property type="entry name" value="NAD(P)-binding Rossmann-like Domain"/>
    <property type="match status" value="1"/>
</dbReference>
<dbReference type="SMART" id="SM00919">
    <property type="entry name" value="Malic_M"/>
    <property type="match status" value="1"/>
</dbReference>
<dbReference type="InterPro" id="IPR037062">
    <property type="entry name" value="Malic_N_dom_sf"/>
</dbReference>
<dbReference type="InterPro" id="IPR046346">
    <property type="entry name" value="Aminoacid_DH-like_N_sf"/>
</dbReference>
<dbReference type="InterPro" id="IPR051674">
    <property type="entry name" value="Malate_Decarboxylase"/>
</dbReference>
<keyword evidence="7" id="KW-1185">Reference proteome</keyword>
<name>A0ABV7AH58_9RHOB</name>
<dbReference type="SUPFAM" id="SSF53223">
    <property type="entry name" value="Aminoacid dehydrogenase-like, N-terminal domain"/>
    <property type="match status" value="1"/>
</dbReference>